<dbReference type="PANTHER" id="PTHR37423">
    <property type="entry name" value="SOLUBLE LYTIC MUREIN TRANSGLYCOSYLASE-RELATED"/>
    <property type="match status" value="1"/>
</dbReference>
<reference evidence="6" key="2">
    <citation type="submission" date="2020-09" db="EMBL/GenBank/DDBJ databases">
        <authorList>
            <person name="Sun Q."/>
            <person name="Kim S."/>
        </authorList>
    </citation>
    <scope>NUCLEOTIDE SEQUENCE</scope>
    <source>
        <strain evidence="6">KCTC 23310</strain>
    </source>
</reference>
<comment type="caution">
    <text evidence="6">The sequence shown here is derived from an EMBL/GenBank/DDBJ whole genome shotgun (WGS) entry which is preliminary data.</text>
</comment>
<dbReference type="Proteomes" id="UP000638981">
    <property type="component" value="Unassembled WGS sequence"/>
</dbReference>
<dbReference type="GO" id="GO:0000270">
    <property type="term" value="P:peptidoglycan metabolic process"/>
    <property type="evidence" value="ECO:0007669"/>
    <property type="project" value="InterPro"/>
</dbReference>
<dbReference type="InterPro" id="IPR023346">
    <property type="entry name" value="Lysozyme-like_dom_sf"/>
</dbReference>
<dbReference type="InterPro" id="IPR008258">
    <property type="entry name" value="Transglycosylase_SLT_dom_1"/>
</dbReference>
<organism evidence="6 7">
    <name type="scientific">Neogemmobacter tilapiae</name>
    <dbReference type="NCBI Taxonomy" id="875041"/>
    <lineage>
        <taxon>Bacteria</taxon>
        <taxon>Pseudomonadati</taxon>
        <taxon>Pseudomonadota</taxon>
        <taxon>Alphaproteobacteria</taxon>
        <taxon>Rhodobacterales</taxon>
        <taxon>Paracoccaceae</taxon>
        <taxon>Neogemmobacter</taxon>
    </lineage>
</organism>
<dbReference type="CDD" id="cd00254">
    <property type="entry name" value="LT-like"/>
    <property type="match status" value="1"/>
</dbReference>
<protein>
    <submittedName>
        <fullName evidence="6">Murein transglycosylase</fullName>
    </submittedName>
</protein>
<proteinExistence type="inferred from homology"/>
<keyword evidence="4" id="KW-0732">Signal</keyword>
<dbReference type="AlphaFoldDB" id="A0A918TIH6"/>
<reference evidence="6" key="1">
    <citation type="journal article" date="2014" name="Int. J. Syst. Evol. Microbiol.">
        <title>Complete genome sequence of Corynebacterium casei LMG S-19264T (=DSM 44701T), isolated from a smear-ripened cheese.</title>
        <authorList>
            <consortium name="US DOE Joint Genome Institute (JGI-PGF)"/>
            <person name="Walter F."/>
            <person name="Albersmeier A."/>
            <person name="Kalinowski J."/>
            <person name="Ruckert C."/>
        </authorList>
    </citation>
    <scope>NUCLEOTIDE SEQUENCE</scope>
    <source>
        <strain evidence="6">KCTC 23310</strain>
    </source>
</reference>
<evidence type="ECO:0000259" key="5">
    <source>
        <dbReference type="Pfam" id="PF01464"/>
    </source>
</evidence>
<dbReference type="InterPro" id="IPR000189">
    <property type="entry name" value="Transglyc_AS"/>
</dbReference>
<feature type="chain" id="PRO_5037915921" evidence="4">
    <location>
        <begin position="23"/>
        <end position="307"/>
    </location>
</feature>
<keyword evidence="7" id="KW-1185">Reference proteome</keyword>
<feature type="region of interest" description="Disordered" evidence="3">
    <location>
        <begin position="54"/>
        <end position="95"/>
    </location>
</feature>
<dbReference type="Pfam" id="PF01464">
    <property type="entry name" value="SLT"/>
    <property type="match status" value="1"/>
</dbReference>
<evidence type="ECO:0000256" key="3">
    <source>
        <dbReference type="SAM" id="MobiDB-lite"/>
    </source>
</evidence>
<feature type="signal peptide" evidence="4">
    <location>
        <begin position="1"/>
        <end position="22"/>
    </location>
</feature>
<sequence>MRFQAGMTLATALLLAGSVSQAQVLMGQEDFTFRSVKPPVGGAKVKRITVQIDPEEQARRLAPPKKTEPEQPVEVAASGATPTPGQGADLSNGGVSPLAPGSDDVSSTYAWFWDEIPTSITARQGRFVAALAILSKGPSGESVKAPRMQHMQDIAALYGTDILKATIGTEVSPALVLAVIGIESAGNPEAVSHAGAEGLMQLIPATAERFGVTDSKDPVQNIKGGVAYLDWLMKRFDRDPLMVLAAYNSGEGAVESNAGVPPYAETRDYVPKVLAAWQVAQGLCLTPPELVSDPCVFKVMTTTTASN</sequence>
<dbReference type="PROSITE" id="PS00922">
    <property type="entry name" value="TRANSGLYCOSYLASE"/>
    <property type="match status" value="1"/>
</dbReference>
<dbReference type="SUPFAM" id="SSF53955">
    <property type="entry name" value="Lysozyme-like"/>
    <property type="match status" value="1"/>
</dbReference>
<feature type="domain" description="Transglycosylase SLT" evidence="5">
    <location>
        <begin position="164"/>
        <end position="257"/>
    </location>
</feature>
<name>A0A918TIH6_9RHOB</name>
<comment type="similarity">
    <text evidence="2">Belongs to the virb1 family.</text>
</comment>
<dbReference type="GO" id="GO:0016020">
    <property type="term" value="C:membrane"/>
    <property type="evidence" value="ECO:0007669"/>
    <property type="project" value="InterPro"/>
</dbReference>
<evidence type="ECO:0000256" key="4">
    <source>
        <dbReference type="SAM" id="SignalP"/>
    </source>
</evidence>
<evidence type="ECO:0000313" key="6">
    <source>
        <dbReference type="EMBL" id="GHC49283.1"/>
    </source>
</evidence>
<dbReference type="GO" id="GO:0008933">
    <property type="term" value="F:peptidoglycan lytic transglycosylase activity"/>
    <property type="evidence" value="ECO:0007669"/>
    <property type="project" value="InterPro"/>
</dbReference>
<dbReference type="EMBL" id="BMYJ01000002">
    <property type="protein sequence ID" value="GHC49283.1"/>
    <property type="molecule type" value="Genomic_DNA"/>
</dbReference>
<evidence type="ECO:0000256" key="2">
    <source>
        <dbReference type="ARBA" id="ARBA00009387"/>
    </source>
</evidence>
<comment type="similarity">
    <text evidence="1">Belongs to the transglycosylase Slt family.</text>
</comment>
<evidence type="ECO:0000256" key="1">
    <source>
        <dbReference type="ARBA" id="ARBA00007734"/>
    </source>
</evidence>
<accession>A0A918TIH6</accession>
<dbReference type="Gene3D" id="1.10.530.10">
    <property type="match status" value="1"/>
</dbReference>
<dbReference type="PANTHER" id="PTHR37423:SF2">
    <property type="entry name" value="MEMBRANE-BOUND LYTIC MUREIN TRANSGLYCOSYLASE C"/>
    <property type="match status" value="1"/>
</dbReference>
<evidence type="ECO:0000313" key="7">
    <source>
        <dbReference type="Proteomes" id="UP000638981"/>
    </source>
</evidence>
<gene>
    <name evidence="6" type="ORF">GCM10007315_09280</name>
</gene>